<keyword evidence="2" id="KW-1185">Reference proteome</keyword>
<gene>
    <name evidence="1" type="ORF">NKI27_07995</name>
</gene>
<dbReference type="EMBL" id="CP100390">
    <property type="protein sequence ID" value="UZE97664.1"/>
    <property type="molecule type" value="Genomic_DNA"/>
</dbReference>
<organism evidence="1 2">
    <name type="scientific">Alkalimarinus alittae</name>
    <dbReference type="NCBI Taxonomy" id="2961619"/>
    <lineage>
        <taxon>Bacteria</taxon>
        <taxon>Pseudomonadati</taxon>
        <taxon>Pseudomonadota</taxon>
        <taxon>Gammaproteobacteria</taxon>
        <taxon>Alteromonadales</taxon>
        <taxon>Alteromonadaceae</taxon>
        <taxon>Alkalimarinus</taxon>
    </lineage>
</organism>
<dbReference type="RefSeq" id="WP_265049140.1">
    <property type="nucleotide sequence ID" value="NZ_CP100390.1"/>
</dbReference>
<protein>
    <submittedName>
        <fullName evidence="1">DUF2505 domain-containing protein</fullName>
    </submittedName>
</protein>
<reference evidence="1" key="1">
    <citation type="submission" date="2022-06" db="EMBL/GenBank/DDBJ databases">
        <title>Alkalimarinus sp. nov., isolated from gut of a Alitta virens.</title>
        <authorList>
            <person name="Yang A.I."/>
            <person name="Shin N.-R."/>
        </authorList>
    </citation>
    <scope>NUCLEOTIDE SEQUENCE</scope>
    <source>
        <strain evidence="1">A2M4</strain>
    </source>
</reference>
<name>A0ABY6N6F2_9ALTE</name>
<dbReference type="Proteomes" id="UP001163739">
    <property type="component" value="Chromosome"/>
</dbReference>
<evidence type="ECO:0000313" key="2">
    <source>
        <dbReference type="Proteomes" id="UP001163739"/>
    </source>
</evidence>
<dbReference type="Pfam" id="PF10698">
    <property type="entry name" value="DUF2505"/>
    <property type="match status" value="1"/>
</dbReference>
<dbReference type="InterPro" id="IPR019639">
    <property type="entry name" value="DUF2505"/>
</dbReference>
<accession>A0ABY6N6F2</accession>
<sequence length="165" mass="18467">MDVTATHQFDHSAETLFNYFFDINKIEDKNQRLGSQNIEIECCELVGNEGKIRFSHDVSATGEVPSSLKSFQKEKNRVTQTEHWVIQEDGSYTCQYDVEIKGVPATLKGKMHLVPQGQSATNNVSLNIKCKVPLLGRTIAKFLASDAAHQMEASYQTIKEQLTAS</sequence>
<proteinExistence type="predicted"/>
<evidence type="ECO:0000313" key="1">
    <source>
        <dbReference type="EMBL" id="UZE97664.1"/>
    </source>
</evidence>